<evidence type="ECO:0000256" key="1">
    <source>
        <dbReference type="SAM" id="MobiDB-lite"/>
    </source>
</evidence>
<dbReference type="RefSeq" id="XP_013906424.1">
    <property type="nucleotide sequence ID" value="XM_014050970.1"/>
</dbReference>
<keyword evidence="2" id="KW-0732">Signal</keyword>
<reference evidence="3 4" key="1">
    <citation type="journal article" date="2013" name="BMC Genomics">
        <title>Reconstruction of the lipid metabolism for the microalga Monoraphidium neglectum from its genome sequence reveals characteristics suitable for biofuel production.</title>
        <authorList>
            <person name="Bogen C."/>
            <person name="Al-Dilaimi A."/>
            <person name="Albersmeier A."/>
            <person name="Wichmann J."/>
            <person name="Grundmann M."/>
            <person name="Rupp O."/>
            <person name="Lauersen K.J."/>
            <person name="Blifernez-Klassen O."/>
            <person name="Kalinowski J."/>
            <person name="Goesmann A."/>
            <person name="Mussgnug J.H."/>
            <person name="Kruse O."/>
        </authorList>
    </citation>
    <scope>NUCLEOTIDE SEQUENCE [LARGE SCALE GENOMIC DNA]</scope>
    <source>
        <strain evidence="3 4">SAG 48.87</strain>
    </source>
</reference>
<dbReference type="EMBL" id="KK100264">
    <property type="protein sequence ID" value="KIZ07405.1"/>
    <property type="molecule type" value="Genomic_DNA"/>
</dbReference>
<evidence type="ECO:0008006" key="5">
    <source>
        <dbReference type="Google" id="ProtNLM"/>
    </source>
</evidence>
<feature type="chain" id="PRO_5002248191" description="Chitin-binding type-4 domain-containing protein" evidence="2">
    <location>
        <begin position="21"/>
        <end position="213"/>
    </location>
</feature>
<name>A0A0D2MY48_9CHLO</name>
<feature type="signal peptide" evidence="2">
    <location>
        <begin position="1"/>
        <end position="20"/>
    </location>
</feature>
<feature type="region of interest" description="Disordered" evidence="1">
    <location>
        <begin position="60"/>
        <end position="116"/>
    </location>
</feature>
<sequence>MRSVILVLLAAVALAATASATDCTVMPGCTACTDFIPNITAPGAASHQIHKSFHGLRRLLQPSSGEGSRGGPDALEGSDGPDGSDGSDDVDGPSSLSSPRSSSGRTSKIRGHRDSFGNFSGPTFAPNFTRITCTACDTAGYKLDAQKGVACADGYVSGPLAPRPAIHGGHRNLLHGGHHGGMFCVACVNGTSNVDHTACVKRADAAILVADGW</sequence>
<evidence type="ECO:0000313" key="3">
    <source>
        <dbReference type="EMBL" id="KIZ07405.1"/>
    </source>
</evidence>
<dbReference type="KEGG" id="mng:MNEG_0541"/>
<organism evidence="3 4">
    <name type="scientific">Monoraphidium neglectum</name>
    <dbReference type="NCBI Taxonomy" id="145388"/>
    <lineage>
        <taxon>Eukaryota</taxon>
        <taxon>Viridiplantae</taxon>
        <taxon>Chlorophyta</taxon>
        <taxon>core chlorophytes</taxon>
        <taxon>Chlorophyceae</taxon>
        <taxon>CS clade</taxon>
        <taxon>Sphaeropleales</taxon>
        <taxon>Selenastraceae</taxon>
        <taxon>Monoraphidium</taxon>
    </lineage>
</organism>
<gene>
    <name evidence="3" type="ORF">MNEG_0541</name>
</gene>
<dbReference type="Proteomes" id="UP000054498">
    <property type="component" value="Unassembled WGS sequence"/>
</dbReference>
<keyword evidence="4" id="KW-1185">Reference proteome</keyword>
<feature type="compositionally biased region" description="Low complexity" evidence="1">
    <location>
        <begin position="92"/>
        <end position="106"/>
    </location>
</feature>
<proteinExistence type="predicted"/>
<evidence type="ECO:0000256" key="2">
    <source>
        <dbReference type="SAM" id="SignalP"/>
    </source>
</evidence>
<evidence type="ECO:0000313" key="4">
    <source>
        <dbReference type="Proteomes" id="UP000054498"/>
    </source>
</evidence>
<dbReference type="GeneID" id="25726659"/>
<accession>A0A0D2MY48</accession>
<protein>
    <recommendedName>
        <fullName evidence="5">Chitin-binding type-4 domain-containing protein</fullName>
    </recommendedName>
</protein>
<dbReference type="AlphaFoldDB" id="A0A0D2MY48"/>